<gene>
    <name evidence="6" type="ORF">ACG0Z6_13420</name>
</gene>
<feature type="domain" description="Succinylglutamate desuccinylase/Aspartoacylase catalytic" evidence="5">
    <location>
        <begin position="30"/>
        <end position="270"/>
    </location>
</feature>
<dbReference type="SUPFAM" id="SSF53187">
    <property type="entry name" value="Zn-dependent exopeptidases"/>
    <property type="match status" value="1"/>
</dbReference>
<evidence type="ECO:0000313" key="6">
    <source>
        <dbReference type="EMBL" id="MFG6449232.1"/>
    </source>
</evidence>
<dbReference type="RefSeq" id="WP_394462228.1">
    <property type="nucleotide sequence ID" value="NZ_JBIGHZ010000005.1"/>
</dbReference>
<name>A0ABW7FY41_9BURK</name>
<dbReference type="Proteomes" id="UP001606099">
    <property type="component" value="Unassembled WGS sequence"/>
</dbReference>
<dbReference type="CDD" id="cd06250">
    <property type="entry name" value="M14_PaAOTO_like"/>
    <property type="match status" value="1"/>
</dbReference>
<evidence type="ECO:0000256" key="1">
    <source>
        <dbReference type="ARBA" id="ARBA00001947"/>
    </source>
</evidence>
<evidence type="ECO:0000256" key="4">
    <source>
        <dbReference type="ARBA" id="ARBA00022833"/>
    </source>
</evidence>
<sequence length="376" mass="41051">MREQRHPLISPVPGTQRELLSLHYGQPGRGPKVYIQTSLHADELPGMLTAWHLRQHFNTLEAQGAIRGEVVLVPMANPIGASQWWQQAHLGRFESLSGENFNRHYPAFALAAAQAAQAQLSSSDAAHNVSVLRQALKAQVAAYRPHTELQSLRRTLYLLACDADIVLDLHCDAQSLMHLYTTPACWPQCEALAADLQAPLTLLAEESGDHPFDEACSGPWQQWQQHFNGEHVRFPIPQACMSTTVELRGQHDVNHELARQDAQALLHYLARRGVLDLTPPPLPSAGQARPLAGCEFVETPVGGVLAYVCELGREVQAGECLAHVIDPLSGVLTEIVAPVDGLFFARDALHLVCAGARIAKVAGRNPTRSGKLLGAR</sequence>
<dbReference type="EC" id="3.5.1.-" evidence="6"/>
<dbReference type="InterPro" id="IPR053138">
    <property type="entry name" value="N-alpha-Ac-DABA_deacetylase"/>
</dbReference>
<keyword evidence="4" id="KW-0862">Zinc</keyword>
<evidence type="ECO:0000256" key="3">
    <source>
        <dbReference type="ARBA" id="ARBA00022801"/>
    </source>
</evidence>
<dbReference type="GO" id="GO:0016787">
    <property type="term" value="F:hydrolase activity"/>
    <property type="evidence" value="ECO:0007669"/>
    <property type="project" value="UniProtKB-KW"/>
</dbReference>
<keyword evidence="2" id="KW-0479">Metal-binding</keyword>
<organism evidence="6 7">
    <name type="scientific">Roseateles rivi</name>
    <dbReference type="NCBI Taxonomy" id="3299028"/>
    <lineage>
        <taxon>Bacteria</taxon>
        <taxon>Pseudomonadati</taxon>
        <taxon>Pseudomonadota</taxon>
        <taxon>Betaproteobacteria</taxon>
        <taxon>Burkholderiales</taxon>
        <taxon>Sphaerotilaceae</taxon>
        <taxon>Roseateles</taxon>
    </lineage>
</organism>
<dbReference type="PANTHER" id="PTHR37326">
    <property type="entry name" value="BLL3975 PROTEIN"/>
    <property type="match status" value="1"/>
</dbReference>
<comment type="caution">
    <text evidence="6">The sequence shown here is derived from an EMBL/GenBank/DDBJ whole genome shotgun (WGS) entry which is preliminary data.</text>
</comment>
<evidence type="ECO:0000313" key="7">
    <source>
        <dbReference type="Proteomes" id="UP001606099"/>
    </source>
</evidence>
<evidence type="ECO:0000259" key="5">
    <source>
        <dbReference type="Pfam" id="PF24827"/>
    </source>
</evidence>
<reference evidence="6 7" key="1">
    <citation type="submission" date="2024-08" db="EMBL/GenBank/DDBJ databases">
        <authorList>
            <person name="Lu H."/>
        </authorList>
    </citation>
    <scope>NUCLEOTIDE SEQUENCE [LARGE SCALE GENOMIC DNA]</scope>
    <source>
        <strain evidence="6 7">BYS180W</strain>
    </source>
</reference>
<dbReference type="Pfam" id="PF24827">
    <property type="entry name" value="AstE_AspA_cat"/>
    <property type="match status" value="1"/>
</dbReference>
<dbReference type="InterPro" id="IPR055438">
    <property type="entry name" value="AstE_AspA_cat"/>
</dbReference>
<keyword evidence="3 6" id="KW-0378">Hydrolase</keyword>
<dbReference type="Gene3D" id="3.40.630.10">
    <property type="entry name" value="Zn peptidases"/>
    <property type="match status" value="1"/>
</dbReference>
<evidence type="ECO:0000256" key="2">
    <source>
        <dbReference type="ARBA" id="ARBA00022723"/>
    </source>
</evidence>
<dbReference type="EMBL" id="JBIGHZ010000005">
    <property type="protein sequence ID" value="MFG6449232.1"/>
    <property type="molecule type" value="Genomic_DNA"/>
</dbReference>
<comment type="cofactor">
    <cofactor evidence="1">
        <name>Zn(2+)</name>
        <dbReference type="ChEBI" id="CHEBI:29105"/>
    </cofactor>
</comment>
<dbReference type="PANTHER" id="PTHR37326:SF1">
    <property type="entry name" value="BLL3975 PROTEIN"/>
    <property type="match status" value="1"/>
</dbReference>
<protein>
    <submittedName>
        <fullName evidence="6">Succinylglutamate desuccinylase/aspartoacylase family protein</fullName>
        <ecNumber evidence="6">3.5.1.-</ecNumber>
    </submittedName>
</protein>
<accession>A0ABW7FY41</accession>
<keyword evidence="7" id="KW-1185">Reference proteome</keyword>
<proteinExistence type="predicted"/>